<feature type="domain" description="Gelsolin-like" evidence="5">
    <location>
        <begin position="769"/>
        <end position="839"/>
    </location>
</feature>
<evidence type="ECO:0000259" key="5">
    <source>
        <dbReference type="Pfam" id="PF00626"/>
    </source>
</evidence>
<dbReference type="SUPFAM" id="SSF81995">
    <property type="entry name" value="beta-sandwich domain of Sec23/24"/>
    <property type="match status" value="1"/>
</dbReference>
<evidence type="ECO:0000256" key="1">
    <source>
        <dbReference type="ARBA" id="ARBA00008334"/>
    </source>
</evidence>
<dbReference type="InterPro" id="IPR029006">
    <property type="entry name" value="ADF-H/Gelsolin-like_dom_sf"/>
</dbReference>
<dbReference type="Proteomes" id="UP001153365">
    <property type="component" value="Unassembled WGS sequence"/>
</dbReference>
<dbReference type="Pfam" id="PF08033">
    <property type="entry name" value="Sec23_BS"/>
    <property type="match status" value="1"/>
</dbReference>
<evidence type="ECO:0000256" key="4">
    <source>
        <dbReference type="SAM" id="MobiDB-lite"/>
    </source>
</evidence>
<sequence>MSTSGSGLESPMPPRADLNTGQVFRHRPDRPEHLQYSQHRPMPVVPPGPPLPTQPESGIPPLPRSGGQRPPGPRNRIDPNQIPSPVVVHEQDCEVFENEAFRTCQFLTSKNLTLAGETLSSSQVPLSLTDYVAIDEGNCTPRFIRATTYSFPETEELARAAELPLGLIVQPLAELGQGEGECVPLADFGEDPTGPPRCSGCRGYINPCCTFTDGGQRFRCNLCGKPSDVPSAYFCHLDMSGRRLDHYHRPELCRGSVDFIVNKEYWVQDESSQPRTPKPMKYLFAIDVSWSSIKSGMLKEVTRYIKRVLFEESIDNNEDDTDATGLRHSSNSFGKRKFTEGGEVGFITFDRTVHFYNLKGGLEQAQMLVVPDLEDMFVPIGEESLFVNPQDSKVIIENLLDSLPSMFEENQIIESAIGGPVQAALSSLRKLGGQVNVFLTSLPTIGPGALKQREETKLYNTDKEHTLFNPSNPWYRQVAEECSLAGIGINLFLFPSQYIDVATLSVLSGITGGEVFFYPRFTPQRDGCKLESQIRRVLTRETACSVTMRIRCSNGVRVSEYFGSFLQRNVTDLEFGNIDSDKAIAAIVKLDGRSESKSEVHFQCALLYTSSNGQRRVRCHNLTIPVTSIMGNVFRSADMDATITAVTKQYITQASQSPLKEVRATLTESCVKVLLAYRKHCASSTSPGQLILPESFKLFPLYSLGLMKTKALKGGNVSSDVRTYYMRYLRSMGAGATLLMIYPRMVPIHQLSDEVGSINPNNGRLKLAPLMRASYLRMEPDGAYLLENGDVMLLWLGNSVSPQIINDLFGVRSLEELEPTKNYRIPRLNTKLSEQVRTLMKHYNAHKGEIGNCLMICRQNVDSSELEFANLLVEDQNNDAMSYVDYLCFVHKQIQNELSSSGGGEIKSFDNSGSNFDPSSLWRAAW</sequence>
<dbReference type="AlphaFoldDB" id="A0AAV0BL63"/>
<dbReference type="InterPro" id="IPR006900">
    <property type="entry name" value="Sec23/24_helical_dom"/>
</dbReference>
<dbReference type="InterPro" id="IPR036175">
    <property type="entry name" value="Sec23/24_helical_dom_sf"/>
</dbReference>
<dbReference type="Pfam" id="PF04811">
    <property type="entry name" value="Sec23_trunk"/>
    <property type="match status" value="1"/>
</dbReference>
<evidence type="ECO:0000313" key="11">
    <source>
        <dbReference type="Proteomes" id="UP001153365"/>
    </source>
</evidence>
<organism evidence="10 11">
    <name type="scientific">Phakopsora pachyrhizi</name>
    <name type="common">Asian soybean rust disease fungus</name>
    <dbReference type="NCBI Taxonomy" id="170000"/>
    <lineage>
        <taxon>Eukaryota</taxon>
        <taxon>Fungi</taxon>
        <taxon>Dikarya</taxon>
        <taxon>Basidiomycota</taxon>
        <taxon>Pucciniomycotina</taxon>
        <taxon>Pucciniomycetes</taxon>
        <taxon>Pucciniales</taxon>
        <taxon>Phakopsoraceae</taxon>
        <taxon>Phakopsora</taxon>
    </lineage>
</organism>
<dbReference type="GO" id="GO:0030127">
    <property type="term" value="C:COPII vesicle coat"/>
    <property type="evidence" value="ECO:0007669"/>
    <property type="project" value="InterPro"/>
</dbReference>
<feature type="domain" description="Sec23/Sec24 helical" evidence="8">
    <location>
        <begin position="638"/>
        <end position="736"/>
    </location>
</feature>
<dbReference type="GO" id="GO:0008270">
    <property type="term" value="F:zinc ion binding"/>
    <property type="evidence" value="ECO:0007669"/>
    <property type="project" value="InterPro"/>
</dbReference>
<feature type="compositionally biased region" description="Pro residues" evidence="4">
    <location>
        <begin position="43"/>
        <end position="63"/>
    </location>
</feature>
<dbReference type="InterPro" id="IPR036465">
    <property type="entry name" value="vWFA_dom_sf"/>
</dbReference>
<comment type="similarity">
    <text evidence="1">Belongs to the SEC23/SEC24 family. SEC24 subfamily.</text>
</comment>
<dbReference type="SUPFAM" id="SSF82754">
    <property type="entry name" value="C-terminal, gelsolin-like domain of Sec23/24"/>
    <property type="match status" value="1"/>
</dbReference>
<evidence type="ECO:0000313" key="10">
    <source>
        <dbReference type="EMBL" id="CAH7688060.1"/>
    </source>
</evidence>
<dbReference type="Pfam" id="PF04810">
    <property type="entry name" value="zf-Sec23_Sec24"/>
    <property type="match status" value="1"/>
</dbReference>
<dbReference type="SUPFAM" id="SSF81811">
    <property type="entry name" value="Helical domain of Sec23/24"/>
    <property type="match status" value="1"/>
</dbReference>
<dbReference type="InterPro" id="IPR006895">
    <property type="entry name" value="Znf_Sec23_Sec24"/>
</dbReference>
<evidence type="ECO:0000256" key="2">
    <source>
        <dbReference type="ARBA" id="ARBA00022448"/>
    </source>
</evidence>
<feature type="domain" description="Sec23/Sec24 trunk" evidence="7">
    <location>
        <begin position="277"/>
        <end position="537"/>
    </location>
</feature>
<dbReference type="InterPro" id="IPR050550">
    <property type="entry name" value="SEC23_SEC24_subfamily"/>
</dbReference>
<dbReference type="InterPro" id="IPR036174">
    <property type="entry name" value="Znf_Sec23_Sec24_sf"/>
</dbReference>
<dbReference type="SUPFAM" id="SSF82919">
    <property type="entry name" value="Zn-finger domain of Sec23/24"/>
    <property type="match status" value="1"/>
</dbReference>
<dbReference type="Pfam" id="PF04815">
    <property type="entry name" value="Sec23_helical"/>
    <property type="match status" value="1"/>
</dbReference>
<gene>
    <name evidence="10" type="ORF">PPACK8108_LOCUS22962</name>
</gene>
<proteinExistence type="inferred from homology"/>
<keyword evidence="11" id="KW-1185">Reference proteome</keyword>
<dbReference type="Gene3D" id="3.40.20.10">
    <property type="entry name" value="Severin"/>
    <property type="match status" value="1"/>
</dbReference>
<dbReference type="InterPro" id="IPR006896">
    <property type="entry name" value="Sec23/24_trunk_dom"/>
</dbReference>
<feature type="domain" description="Zinc finger Sec23/Sec24-type" evidence="6">
    <location>
        <begin position="195"/>
        <end position="233"/>
    </location>
</feature>
<comment type="caution">
    <text evidence="10">The sequence shown here is derived from an EMBL/GenBank/DDBJ whole genome shotgun (WGS) entry which is preliminary data.</text>
</comment>
<dbReference type="EMBL" id="CALTRL010005951">
    <property type="protein sequence ID" value="CAH7688060.1"/>
    <property type="molecule type" value="Genomic_DNA"/>
</dbReference>
<keyword evidence="3" id="KW-0653">Protein transport</keyword>
<accession>A0AAV0BL63</accession>
<dbReference type="InterPro" id="IPR036180">
    <property type="entry name" value="Gelsolin-like_dom_sf"/>
</dbReference>
<dbReference type="Gene3D" id="1.20.120.730">
    <property type="entry name" value="Sec23/Sec24 helical domain"/>
    <property type="match status" value="1"/>
</dbReference>
<evidence type="ECO:0000259" key="8">
    <source>
        <dbReference type="Pfam" id="PF04815"/>
    </source>
</evidence>
<dbReference type="Gene3D" id="3.40.50.410">
    <property type="entry name" value="von Willebrand factor, type A domain"/>
    <property type="match status" value="1"/>
</dbReference>
<dbReference type="GO" id="GO:0070971">
    <property type="term" value="C:endoplasmic reticulum exit site"/>
    <property type="evidence" value="ECO:0007669"/>
    <property type="project" value="TreeGrafter"/>
</dbReference>
<dbReference type="PANTHER" id="PTHR13803:SF4">
    <property type="entry name" value="SECRETORY 24CD, ISOFORM C"/>
    <property type="match status" value="1"/>
</dbReference>
<dbReference type="GO" id="GO:0090110">
    <property type="term" value="P:COPII-coated vesicle cargo loading"/>
    <property type="evidence" value="ECO:0007669"/>
    <property type="project" value="TreeGrafter"/>
</dbReference>
<dbReference type="PANTHER" id="PTHR13803">
    <property type="entry name" value="SEC24-RELATED PROTEIN"/>
    <property type="match status" value="1"/>
</dbReference>
<dbReference type="InterPro" id="IPR012990">
    <property type="entry name" value="Beta-sandwich_Sec23_24"/>
</dbReference>
<protein>
    <submittedName>
        <fullName evidence="10">Sec23/Sec24 trunk domain-domain-containing protein</fullName>
    </submittedName>
</protein>
<keyword evidence="2" id="KW-0813">Transport</keyword>
<dbReference type="Gene3D" id="2.60.40.1670">
    <property type="entry name" value="beta-sandwich domain of Sec23/24"/>
    <property type="match status" value="1"/>
</dbReference>
<dbReference type="Pfam" id="PF00626">
    <property type="entry name" value="Gelsolin"/>
    <property type="match status" value="1"/>
</dbReference>
<feature type="region of interest" description="Disordered" evidence="4">
    <location>
        <begin position="1"/>
        <end position="81"/>
    </location>
</feature>
<evidence type="ECO:0000256" key="3">
    <source>
        <dbReference type="ARBA" id="ARBA00022927"/>
    </source>
</evidence>
<evidence type="ECO:0000259" key="9">
    <source>
        <dbReference type="Pfam" id="PF08033"/>
    </source>
</evidence>
<dbReference type="GO" id="GO:0006886">
    <property type="term" value="P:intracellular protein transport"/>
    <property type="evidence" value="ECO:0007669"/>
    <property type="project" value="InterPro"/>
</dbReference>
<dbReference type="InterPro" id="IPR007123">
    <property type="entry name" value="Gelsolin-like_dom"/>
</dbReference>
<name>A0AAV0BL63_PHAPC</name>
<reference evidence="10" key="1">
    <citation type="submission" date="2022-06" db="EMBL/GenBank/DDBJ databases">
        <authorList>
            <consortium name="SYNGENTA / RWTH Aachen University"/>
        </authorList>
    </citation>
    <scope>NUCLEOTIDE SEQUENCE</scope>
</reference>
<dbReference type="SUPFAM" id="SSF53300">
    <property type="entry name" value="vWA-like"/>
    <property type="match status" value="1"/>
</dbReference>
<evidence type="ECO:0000259" key="7">
    <source>
        <dbReference type="Pfam" id="PF04811"/>
    </source>
</evidence>
<feature type="domain" description="Sec23/Sec24 beta-sandwich" evidence="9">
    <location>
        <begin position="545"/>
        <end position="627"/>
    </location>
</feature>
<evidence type="ECO:0000259" key="6">
    <source>
        <dbReference type="Pfam" id="PF04810"/>
    </source>
</evidence>
<dbReference type="GO" id="GO:0000149">
    <property type="term" value="F:SNARE binding"/>
    <property type="evidence" value="ECO:0007669"/>
    <property type="project" value="TreeGrafter"/>
</dbReference>
<dbReference type="Gene3D" id="2.30.30.380">
    <property type="entry name" value="Zn-finger domain of Sec23/24"/>
    <property type="match status" value="1"/>
</dbReference>